<keyword evidence="5" id="KW-1185">Reference proteome</keyword>
<gene>
    <name evidence="4" type="ORF">HC175_19200</name>
</gene>
<evidence type="ECO:0000313" key="5">
    <source>
        <dbReference type="Proteomes" id="UP000703674"/>
    </source>
</evidence>
<dbReference type="Pfam" id="PF02518">
    <property type="entry name" value="HATPase_c"/>
    <property type="match status" value="1"/>
</dbReference>
<dbReference type="RefSeq" id="WP_168139757.1">
    <property type="nucleotide sequence ID" value="NZ_JAAVJR010000748.1"/>
</dbReference>
<evidence type="ECO:0000259" key="3">
    <source>
        <dbReference type="Pfam" id="PF02518"/>
    </source>
</evidence>
<dbReference type="InterPro" id="IPR003594">
    <property type="entry name" value="HATPase_dom"/>
</dbReference>
<keyword evidence="4" id="KW-0808">Transferase</keyword>
<sequence length="48" mass="5284">MAGTGMGLYIVKRMIESQEGRIKMESTPGEGTLFKVFFQAPFQAKKSG</sequence>
<dbReference type="EMBL" id="JAAVJR010000748">
    <property type="protein sequence ID" value="NJW55042.1"/>
    <property type="molecule type" value="Genomic_DNA"/>
</dbReference>
<organism evidence="4 5">
    <name type="scientific">Salinimicrobium oceani</name>
    <dbReference type="NCBI Taxonomy" id="2722702"/>
    <lineage>
        <taxon>Bacteria</taxon>
        <taxon>Pseudomonadati</taxon>
        <taxon>Bacteroidota</taxon>
        <taxon>Flavobacteriia</taxon>
        <taxon>Flavobacteriales</taxon>
        <taxon>Flavobacteriaceae</taxon>
        <taxon>Salinimicrobium</taxon>
    </lineage>
</organism>
<comment type="caution">
    <text evidence="4">The sequence shown here is derived from an EMBL/GenBank/DDBJ whole genome shotgun (WGS) entry which is preliminary data.</text>
</comment>
<dbReference type="InterPro" id="IPR036890">
    <property type="entry name" value="HATPase_C_sf"/>
</dbReference>
<dbReference type="GO" id="GO:0016301">
    <property type="term" value="F:kinase activity"/>
    <property type="evidence" value="ECO:0007669"/>
    <property type="project" value="UniProtKB-KW"/>
</dbReference>
<dbReference type="SUPFAM" id="SSF55874">
    <property type="entry name" value="ATPase domain of HSP90 chaperone/DNA topoisomerase II/histidine kinase"/>
    <property type="match status" value="1"/>
</dbReference>
<reference evidence="4 5" key="1">
    <citation type="submission" date="2020-03" db="EMBL/GenBank/DDBJ databases">
        <title>Salinimicrobium sp. nov, isolated from SCS.</title>
        <authorList>
            <person name="Cao W.R."/>
        </authorList>
    </citation>
    <scope>NUCLEOTIDE SEQUENCE [LARGE SCALE GENOMIC DNA]</scope>
    <source>
        <strain evidence="5">J15B91</strain>
    </source>
</reference>
<evidence type="ECO:0000256" key="2">
    <source>
        <dbReference type="ARBA" id="ARBA00012438"/>
    </source>
</evidence>
<feature type="domain" description="Histidine kinase/HSP90-like ATPase" evidence="3">
    <location>
        <begin position="2"/>
        <end position="39"/>
    </location>
</feature>
<dbReference type="EC" id="2.7.13.3" evidence="2"/>
<comment type="catalytic activity">
    <reaction evidence="1">
        <text>ATP + protein L-histidine = ADP + protein N-phospho-L-histidine.</text>
        <dbReference type="EC" id="2.7.13.3"/>
    </reaction>
</comment>
<proteinExistence type="predicted"/>
<dbReference type="Proteomes" id="UP000703674">
    <property type="component" value="Unassembled WGS sequence"/>
</dbReference>
<protein>
    <recommendedName>
        <fullName evidence="2">histidine kinase</fullName>
        <ecNumber evidence="2">2.7.13.3</ecNumber>
    </recommendedName>
</protein>
<evidence type="ECO:0000313" key="4">
    <source>
        <dbReference type="EMBL" id="NJW55042.1"/>
    </source>
</evidence>
<evidence type="ECO:0000256" key="1">
    <source>
        <dbReference type="ARBA" id="ARBA00000085"/>
    </source>
</evidence>
<keyword evidence="4" id="KW-0418">Kinase</keyword>
<dbReference type="InterPro" id="IPR004358">
    <property type="entry name" value="Sig_transdc_His_kin-like_C"/>
</dbReference>
<dbReference type="PRINTS" id="PR00344">
    <property type="entry name" value="BCTRLSENSOR"/>
</dbReference>
<accession>A0ABX1D4P3</accession>
<name>A0ABX1D4P3_9FLAO</name>
<dbReference type="Gene3D" id="3.30.565.10">
    <property type="entry name" value="Histidine kinase-like ATPase, C-terminal domain"/>
    <property type="match status" value="1"/>
</dbReference>